<gene>
    <name evidence="1" type="ORF">QT711_18060</name>
</gene>
<protein>
    <submittedName>
        <fullName evidence="1">TIGR04141 family sporadically distributed protein</fullName>
    </submittedName>
</protein>
<accession>A0ABU4GDL0</accession>
<dbReference type="Pfam" id="PF19614">
    <property type="entry name" value="DUF6119"/>
    <property type="match status" value="1"/>
</dbReference>
<reference evidence="1 2" key="1">
    <citation type="submission" date="2023-06" db="EMBL/GenBank/DDBJ databases">
        <title>Sporosarcina sp. nov., isolated from Korean traditional fermented seafood 'Jeotgal'.</title>
        <authorList>
            <person name="Yang A.I."/>
            <person name="Shin N.-R."/>
        </authorList>
    </citation>
    <scope>NUCLEOTIDE SEQUENCE [LARGE SCALE GENOMIC DNA]</scope>
    <source>
        <strain evidence="1 2">KCTC13119</strain>
    </source>
</reference>
<organism evidence="1 2">
    <name type="scientific">Sporosarcina saromensis</name>
    <dbReference type="NCBI Taxonomy" id="359365"/>
    <lineage>
        <taxon>Bacteria</taxon>
        <taxon>Bacillati</taxon>
        <taxon>Bacillota</taxon>
        <taxon>Bacilli</taxon>
        <taxon>Bacillales</taxon>
        <taxon>Caryophanaceae</taxon>
        <taxon>Sporosarcina</taxon>
    </lineage>
</organism>
<dbReference type="NCBIfam" id="TIGR04141">
    <property type="entry name" value="TIGR04141 family sporadically distributed protein"/>
    <property type="match status" value="1"/>
</dbReference>
<comment type="caution">
    <text evidence="1">The sequence shown here is derived from an EMBL/GenBank/DDBJ whole genome shotgun (WGS) entry which is preliminary data.</text>
</comment>
<proteinExistence type="predicted"/>
<dbReference type="EMBL" id="JAUBDI010000028">
    <property type="protein sequence ID" value="MDW0115069.1"/>
    <property type="molecule type" value="Genomic_DNA"/>
</dbReference>
<evidence type="ECO:0000313" key="2">
    <source>
        <dbReference type="Proteomes" id="UP001282284"/>
    </source>
</evidence>
<dbReference type="Proteomes" id="UP001282284">
    <property type="component" value="Unassembled WGS sequence"/>
</dbReference>
<sequence>MNTLVNNFTIYLLEKKLPFNNYITDQANVIHNKQLNKKMFIQTDSLEIEAGKVVILEKKIASPDWLDLLNNVIVQKESLDFEIRKDWSAILFLRLKEVNNTVAVTFGRMNGILEEKLVINDFGLITSKQIVDSSRIKFIKIQSFDEKQTKINKQSMRLLNDFKIMPSFEPSTIKGFNGNTQLLNRSLDIGGRSGLRINGKLDIRKHLLSLLEEILKAYFSHGIKEPRFKILDTVNIVSDSHVLKKLNEEFQKKLEIIFSGAKIDHNKMRNLSLVPNCDIPYENLKGFHITGIGMPTTSVYKELELIEIFEKVKLKISKHPSQDEIMKKLRNTRINCKSENSENDQFVSLYNSLCFEKTTAGVRYILSEGTWYSLNDDFYKQITETIDKVPITPVINYIDYDVKIHKDENKYNENLILKTNTIGLDCTKYKPTEEILKRSSISSQSNIELADVFKQEGDTIHFIHIKKRQTPAKPIIF</sequence>
<name>A0ABU4GDL0_9BACL</name>
<evidence type="ECO:0000313" key="1">
    <source>
        <dbReference type="EMBL" id="MDW0115069.1"/>
    </source>
</evidence>
<keyword evidence="2" id="KW-1185">Reference proteome</keyword>
<dbReference type="InterPro" id="IPR026487">
    <property type="entry name" value="CHP04141"/>
</dbReference>